<dbReference type="GO" id="GO:0009166">
    <property type="term" value="P:nucleotide catabolic process"/>
    <property type="evidence" value="ECO:0007669"/>
    <property type="project" value="InterPro"/>
</dbReference>
<organism evidence="2 3">
    <name type="scientific">Schaalia hyovaginalis</name>
    <dbReference type="NCBI Taxonomy" id="29316"/>
    <lineage>
        <taxon>Bacteria</taxon>
        <taxon>Bacillati</taxon>
        <taxon>Actinomycetota</taxon>
        <taxon>Actinomycetes</taxon>
        <taxon>Actinomycetales</taxon>
        <taxon>Actinomycetaceae</taxon>
        <taxon>Schaalia</taxon>
    </lineage>
</organism>
<protein>
    <recommendedName>
        <fullName evidence="4">Bifunctional metallophosphatase/5'-nucleotidase</fullName>
    </recommendedName>
</protein>
<dbReference type="AlphaFoldDB" id="A0A923E104"/>
<dbReference type="Gene3D" id="3.60.21.10">
    <property type="match status" value="2"/>
</dbReference>
<evidence type="ECO:0000256" key="1">
    <source>
        <dbReference type="SAM" id="MobiDB-lite"/>
    </source>
</evidence>
<gene>
    <name evidence="2" type="ORF">HD592_000523</name>
</gene>
<proteinExistence type="predicted"/>
<dbReference type="Proteomes" id="UP000617426">
    <property type="component" value="Unassembled WGS sequence"/>
</dbReference>
<dbReference type="GO" id="GO:0030288">
    <property type="term" value="C:outer membrane-bounded periplasmic space"/>
    <property type="evidence" value="ECO:0007669"/>
    <property type="project" value="TreeGrafter"/>
</dbReference>
<dbReference type="SUPFAM" id="SSF56300">
    <property type="entry name" value="Metallo-dependent phosphatases"/>
    <property type="match status" value="2"/>
</dbReference>
<dbReference type="PANTHER" id="PTHR11575">
    <property type="entry name" value="5'-NUCLEOTIDASE-RELATED"/>
    <property type="match status" value="1"/>
</dbReference>
<sequence length="256" mass="28061">MTLDLLAITDFHGHIERVVDKKTGAVKEPGAQTLACEVDKARAANANTLFVSNGDNVGGSAYISSILKDQPTIDVLNANSFSNDVDAFIGGHSHLEYAQVIDRSGKPFAVVQPANYGALLGKISFSLKKNAEDEWTIAAVTAENKDLSASDCVSHPESRPSSPRRRPSRRRPVRRSSRSSAPTSCGARTPVRTRGEPLHGIHRIQPPRRLLPLLGRRDRPGRRAPRRPHEPRWRARGLRGGRPHRGAELHGPALRQ</sequence>
<dbReference type="EMBL" id="JACHMK010000001">
    <property type="protein sequence ID" value="MBB6333958.1"/>
    <property type="molecule type" value="Genomic_DNA"/>
</dbReference>
<comment type="caution">
    <text evidence="2">The sequence shown here is derived from an EMBL/GenBank/DDBJ whole genome shotgun (WGS) entry which is preliminary data.</text>
</comment>
<feature type="region of interest" description="Disordered" evidence="1">
    <location>
        <begin position="147"/>
        <end position="256"/>
    </location>
</feature>
<evidence type="ECO:0008006" key="4">
    <source>
        <dbReference type="Google" id="ProtNLM"/>
    </source>
</evidence>
<name>A0A923E104_9ACTO</name>
<dbReference type="PANTHER" id="PTHR11575:SF24">
    <property type="entry name" value="5'-NUCLEOTIDASE"/>
    <property type="match status" value="1"/>
</dbReference>
<reference evidence="2" key="1">
    <citation type="submission" date="2020-08" db="EMBL/GenBank/DDBJ databases">
        <title>Sequencing the genomes of 1000 actinobacteria strains.</title>
        <authorList>
            <person name="Klenk H.-P."/>
        </authorList>
    </citation>
    <scope>NUCLEOTIDE SEQUENCE</scope>
    <source>
        <strain evidence="2">DSM 10695</strain>
    </source>
</reference>
<accession>A0A923E104</accession>
<dbReference type="InterPro" id="IPR029052">
    <property type="entry name" value="Metallo-depent_PP-like"/>
</dbReference>
<evidence type="ECO:0000313" key="3">
    <source>
        <dbReference type="Proteomes" id="UP000617426"/>
    </source>
</evidence>
<dbReference type="GO" id="GO:0008253">
    <property type="term" value="F:5'-nucleotidase activity"/>
    <property type="evidence" value="ECO:0007669"/>
    <property type="project" value="TreeGrafter"/>
</dbReference>
<dbReference type="GO" id="GO:0008768">
    <property type="term" value="F:UDP-sugar diphosphatase activity"/>
    <property type="evidence" value="ECO:0007669"/>
    <property type="project" value="TreeGrafter"/>
</dbReference>
<dbReference type="InterPro" id="IPR006179">
    <property type="entry name" value="5_nucleotidase/apyrase"/>
</dbReference>
<feature type="compositionally biased region" description="Basic residues" evidence="1">
    <location>
        <begin position="162"/>
        <end position="177"/>
    </location>
</feature>
<feature type="compositionally biased region" description="Basic residues" evidence="1">
    <location>
        <begin position="234"/>
        <end position="244"/>
    </location>
</feature>
<keyword evidence="3" id="KW-1185">Reference proteome</keyword>
<feature type="compositionally biased region" description="Basic and acidic residues" evidence="1">
    <location>
        <begin position="147"/>
        <end position="158"/>
    </location>
</feature>
<evidence type="ECO:0000313" key="2">
    <source>
        <dbReference type="EMBL" id="MBB6333958.1"/>
    </source>
</evidence>